<keyword evidence="3" id="KW-1185">Reference proteome</keyword>
<sequence>MKIKYLFQLLLFSILMISCSRDAEPEKMVKNEILTSKVKTGILYPDLRIQNLAEVNFMFEYDSQKRVTKKNGGFLSISGSTGFNAAFTDKIYTSLLYNNDKVTVEDFYNSKEFTVPKNSKYFTLNSSNLIAEKEVPDRFSSYSYKKEFYSYKNGLLDEIKTTFPNALYEPTDPNDYIETYSERFYYDATGNLTRTEYFELHDGVKTENKRIRQFENYDNSGNPFKRFTLLDEYFYRSLSKNNFRSYREEVYRFDEIISTKTQEWTFNYDANGQIIIN</sequence>
<dbReference type="AlphaFoldDB" id="A0A3G8XYF1"/>
<feature type="chain" id="PRO_5018216889" description="DUF4595 domain-containing protein" evidence="1">
    <location>
        <begin position="24"/>
        <end position="277"/>
    </location>
</feature>
<proteinExistence type="predicted"/>
<reference evidence="3" key="1">
    <citation type="submission" date="2018-11" db="EMBL/GenBank/DDBJ databases">
        <title>Proposal to divide the Flavobacteriaceae and reorganize its genera based on Amino Acid Identity values calculated from whole genome sequences.</title>
        <authorList>
            <person name="Nicholson A.C."/>
            <person name="Gulvik C.A."/>
            <person name="Whitney A.M."/>
            <person name="Humrighouse B.W."/>
            <person name="Bell M."/>
            <person name="Holmes B."/>
            <person name="Steigerwalt A.G."/>
            <person name="Villarma A."/>
            <person name="Sheth M."/>
            <person name="Batra D."/>
            <person name="Pryor J."/>
            <person name="Bernardet J.-F."/>
            <person name="Hugo C."/>
            <person name="Kampfer P."/>
            <person name="Newman J.D."/>
            <person name="McQuiston J.R."/>
        </authorList>
    </citation>
    <scope>NUCLEOTIDE SEQUENCE [LARGE SCALE GENOMIC DNA]</scope>
    <source>
        <strain evidence="3">G0081</strain>
    </source>
</reference>
<protein>
    <recommendedName>
        <fullName evidence="4">DUF4595 domain-containing protein</fullName>
    </recommendedName>
</protein>
<evidence type="ECO:0000313" key="3">
    <source>
        <dbReference type="Proteomes" id="UP000270185"/>
    </source>
</evidence>
<dbReference type="KEGG" id="ccas:EIB73_08935"/>
<dbReference type="Proteomes" id="UP000270185">
    <property type="component" value="Chromosome"/>
</dbReference>
<dbReference type="EMBL" id="CP034159">
    <property type="protein sequence ID" value="AZI33296.1"/>
    <property type="molecule type" value="Genomic_DNA"/>
</dbReference>
<dbReference type="RefSeq" id="WP_125024630.1">
    <property type="nucleotide sequence ID" value="NZ_CP034159.1"/>
</dbReference>
<keyword evidence="1" id="KW-0732">Signal</keyword>
<evidence type="ECO:0000313" key="2">
    <source>
        <dbReference type="EMBL" id="AZI33296.1"/>
    </source>
</evidence>
<name>A0A3G8XYF1_9FLAO</name>
<accession>A0A3G8XYF1</accession>
<gene>
    <name evidence="2" type="ORF">EIB73_08935</name>
</gene>
<dbReference type="OrthoDB" id="703951at2"/>
<dbReference type="PROSITE" id="PS51257">
    <property type="entry name" value="PROKAR_LIPOPROTEIN"/>
    <property type="match status" value="1"/>
</dbReference>
<evidence type="ECO:0008006" key="4">
    <source>
        <dbReference type="Google" id="ProtNLM"/>
    </source>
</evidence>
<feature type="signal peptide" evidence="1">
    <location>
        <begin position="1"/>
        <end position="23"/>
    </location>
</feature>
<organism evidence="2 3">
    <name type="scientific">Kaistella carnis</name>
    <dbReference type="NCBI Taxonomy" id="1241979"/>
    <lineage>
        <taxon>Bacteria</taxon>
        <taxon>Pseudomonadati</taxon>
        <taxon>Bacteroidota</taxon>
        <taxon>Flavobacteriia</taxon>
        <taxon>Flavobacteriales</taxon>
        <taxon>Weeksellaceae</taxon>
        <taxon>Chryseobacterium group</taxon>
        <taxon>Kaistella</taxon>
    </lineage>
</organism>
<evidence type="ECO:0000256" key="1">
    <source>
        <dbReference type="SAM" id="SignalP"/>
    </source>
</evidence>